<dbReference type="RefSeq" id="XP_007376955.1">
    <property type="nucleotide sequence ID" value="XM_007376893.1"/>
</dbReference>
<dbReference type="KEGG" id="spaa:SPAPADRAFT_62836"/>
<dbReference type="Proteomes" id="UP000000709">
    <property type="component" value="Unassembled WGS sequence"/>
</dbReference>
<feature type="transmembrane region" description="Helical" evidence="1">
    <location>
        <begin position="21"/>
        <end position="44"/>
    </location>
</feature>
<dbReference type="EMBL" id="GL996504">
    <property type="protein sequence ID" value="EGW30922.1"/>
    <property type="molecule type" value="Genomic_DNA"/>
</dbReference>
<dbReference type="AlphaFoldDB" id="G3ATF9"/>
<keyword evidence="1" id="KW-0812">Transmembrane</keyword>
<keyword evidence="1" id="KW-0472">Membrane</keyword>
<organism evidence="3">
    <name type="scientific">Spathaspora passalidarum (strain NRRL Y-27907 / 11-Y1)</name>
    <dbReference type="NCBI Taxonomy" id="619300"/>
    <lineage>
        <taxon>Eukaryota</taxon>
        <taxon>Fungi</taxon>
        <taxon>Dikarya</taxon>
        <taxon>Ascomycota</taxon>
        <taxon>Saccharomycotina</taxon>
        <taxon>Pichiomycetes</taxon>
        <taxon>Debaryomycetaceae</taxon>
        <taxon>Spathaspora</taxon>
    </lineage>
</organism>
<keyword evidence="1" id="KW-1133">Transmembrane helix</keyword>
<sequence>MNPTLRLAYNKLRPTPIYVYYGRRVLPVAGWFSGMIIMLGWPFVWSSTSNKLHNVPNINGL</sequence>
<dbReference type="HOGENOM" id="CLU_2849478_0_0_1"/>
<dbReference type="GeneID" id="18874486"/>
<reference evidence="2 3" key="1">
    <citation type="journal article" date="2011" name="Proc. Natl. Acad. Sci. U.S.A.">
        <title>Comparative genomics of xylose-fermenting fungi for enhanced biofuel production.</title>
        <authorList>
            <person name="Wohlbach D.J."/>
            <person name="Kuo A."/>
            <person name="Sato T.K."/>
            <person name="Potts K.M."/>
            <person name="Salamov A.A."/>
            <person name="LaButti K.M."/>
            <person name="Sun H."/>
            <person name="Clum A."/>
            <person name="Pangilinan J.L."/>
            <person name="Lindquist E.A."/>
            <person name="Lucas S."/>
            <person name="Lapidus A."/>
            <person name="Jin M."/>
            <person name="Gunawan C."/>
            <person name="Balan V."/>
            <person name="Dale B.E."/>
            <person name="Jeffries T.W."/>
            <person name="Zinkel R."/>
            <person name="Barry K.W."/>
            <person name="Grigoriev I.V."/>
            <person name="Gasch A.P."/>
        </authorList>
    </citation>
    <scope>NUCLEOTIDE SEQUENCE [LARGE SCALE GENOMIC DNA]</scope>
    <source>
        <strain evidence="3">NRRL Y-27907 / 11-Y1</strain>
    </source>
</reference>
<evidence type="ECO:0000256" key="1">
    <source>
        <dbReference type="SAM" id="Phobius"/>
    </source>
</evidence>
<gene>
    <name evidence="2" type="ORF">SPAPADRAFT_62836</name>
</gene>
<name>G3ATF9_SPAPN</name>
<evidence type="ECO:0000313" key="3">
    <source>
        <dbReference type="Proteomes" id="UP000000709"/>
    </source>
</evidence>
<keyword evidence="3" id="KW-1185">Reference proteome</keyword>
<proteinExistence type="predicted"/>
<protein>
    <submittedName>
        <fullName evidence="2">Uncharacterized protein</fullName>
    </submittedName>
</protein>
<accession>G3ATF9</accession>
<dbReference type="InParanoid" id="G3ATF9"/>
<evidence type="ECO:0000313" key="2">
    <source>
        <dbReference type="EMBL" id="EGW30922.1"/>
    </source>
</evidence>